<sequence length="92" mass="9807">MTQQAERREGLDERAVLLVAGLADLAVSTVGSALGAVRGLLRRADAAELAAEAEHDLTARGRLMLDRYAAVPPAHLEILARHALARRATDDV</sequence>
<accession>A0A7M2SWS1</accession>
<dbReference type="KEGG" id="sfeu:IM697_19170"/>
<gene>
    <name evidence="2" type="ORF">IM697_19170</name>
</gene>
<evidence type="ECO:0000256" key="1">
    <source>
        <dbReference type="SAM" id="Phobius"/>
    </source>
</evidence>
<dbReference type="AlphaFoldDB" id="A0A7M2SWS1"/>
<name>A0A7M2SWS1_9ACTN</name>
<dbReference type="Proteomes" id="UP000594205">
    <property type="component" value="Chromosome"/>
</dbReference>
<dbReference type="EMBL" id="CP063373">
    <property type="protein sequence ID" value="QOV40339.1"/>
    <property type="molecule type" value="Genomic_DNA"/>
</dbReference>
<evidence type="ECO:0000313" key="3">
    <source>
        <dbReference type="Proteomes" id="UP000594205"/>
    </source>
</evidence>
<keyword evidence="1" id="KW-0812">Transmembrane</keyword>
<evidence type="ECO:0000313" key="2">
    <source>
        <dbReference type="EMBL" id="QOV40339.1"/>
    </source>
</evidence>
<keyword evidence="1" id="KW-0472">Membrane</keyword>
<proteinExistence type="predicted"/>
<dbReference type="RefSeq" id="WP_194048926.1">
    <property type="nucleotide sequence ID" value="NZ_CP063373.1"/>
</dbReference>
<reference evidence="2 3" key="1">
    <citation type="submission" date="2020-10" db="EMBL/GenBank/DDBJ databases">
        <title>Streptomyces ferrugineus complate genome analysis.</title>
        <authorList>
            <person name="Anwar N."/>
        </authorList>
    </citation>
    <scope>NUCLEOTIDE SEQUENCE [LARGE SCALE GENOMIC DNA]</scope>
    <source>
        <strain evidence="2 3">CCTCC AA2014009</strain>
    </source>
</reference>
<keyword evidence="1" id="KW-1133">Transmembrane helix</keyword>
<keyword evidence="3" id="KW-1185">Reference proteome</keyword>
<protein>
    <submittedName>
        <fullName evidence="2">Polyprenyl synthetase</fullName>
    </submittedName>
</protein>
<feature type="transmembrane region" description="Helical" evidence="1">
    <location>
        <begin position="15"/>
        <end position="37"/>
    </location>
</feature>
<organism evidence="2 3">
    <name type="scientific">Streptomyces ferrugineus</name>
    <dbReference type="NCBI Taxonomy" id="1413221"/>
    <lineage>
        <taxon>Bacteria</taxon>
        <taxon>Bacillati</taxon>
        <taxon>Actinomycetota</taxon>
        <taxon>Actinomycetes</taxon>
        <taxon>Kitasatosporales</taxon>
        <taxon>Streptomycetaceae</taxon>
        <taxon>Streptomyces</taxon>
    </lineage>
</organism>